<dbReference type="SUPFAM" id="SSF50814">
    <property type="entry name" value="Lipocalins"/>
    <property type="match status" value="1"/>
</dbReference>
<dbReference type="PANTHER" id="PTHR10612:SF34">
    <property type="entry name" value="APOLIPOPROTEIN D"/>
    <property type="match status" value="1"/>
</dbReference>
<dbReference type="InParanoid" id="A0A6P7H2C0"/>
<protein>
    <submittedName>
        <fullName evidence="2">Uncharacterized protein LOC114346008</fullName>
    </submittedName>
</protein>
<feature type="chain" id="PRO_5027639873" evidence="1">
    <location>
        <begin position="17"/>
        <end position="423"/>
    </location>
</feature>
<dbReference type="InterPro" id="IPR012674">
    <property type="entry name" value="Calycin"/>
</dbReference>
<dbReference type="GO" id="GO:0005737">
    <property type="term" value="C:cytoplasm"/>
    <property type="evidence" value="ECO:0007669"/>
    <property type="project" value="TreeGrafter"/>
</dbReference>
<dbReference type="AlphaFoldDB" id="A0A6P7H2C0"/>
<sequence length="423" mass="46031">MIRVYLLCCAVVLARAQIPSLGFCPDYLPMSEFDIESFLGKWYEAERYFQFTEVTSRCVVTDYAKGPSGKIYVSNEVTSRFHILNCFLLLSESVWAMTRERLPLGSVLQKIYGVLDKYKISRNFFVKTDQEGCALAASDINAANGITVISTVAESSGIPQRKSPSSNKKKVTEKVPSVQAVKVSDNDVNDDPNVQAVKSIEIDLKAPEDILPESFASNVNIPEVATAEEVLPEAFVPKDIIPDPVSADEILPEVFVPKAIIPEQVLPEVVIRESVGSQGILSESVVPKIPAAAQINSGVIKSIPFISEQINIVETPVANVANDAVQAIVKSIEAPIQQDAVKAEDQLKPLEVAEVIIQNSPVEPVDIKENLLKAQLVPVLQPVAIFASEDGQVPQAVEVIGESIAPVKMELDEKIVLLDSKTN</sequence>
<proteinExistence type="predicted"/>
<evidence type="ECO:0000313" key="2">
    <source>
        <dbReference type="RefSeq" id="XP_028152612.1"/>
    </source>
</evidence>
<reference evidence="2" key="1">
    <citation type="submission" date="2025-08" db="UniProtKB">
        <authorList>
            <consortium name="RefSeq"/>
        </authorList>
    </citation>
    <scope>IDENTIFICATION</scope>
    <source>
        <tissue evidence="2">Whole insect</tissue>
    </source>
</reference>
<dbReference type="RefSeq" id="XP_028152612.1">
    <property type="nucleotide sequence ID" value="XM_028296811.1"/>
</dbReference>
<dbReference type="GO" id="GO:0006629">
    <property type="term" value="P:lipid metabolic process"/>
    <property type="evidence" value="ECO:0007669"/>
    <property type="project" value="TreeGrafter"/>
</dbReference>
<dbReference type="Gene3D" id="2.40.128.20">
    <property type="match status" value="1"/>
</dbReference>
<name>A0A6P7H2C0_DIAVI</name>
<organism evidence="2">
    <name type="scientific">Diabrotica virgifera virgifera</name>
    <name type="common">western corn rootworm</name>
    <dbReference type="NCBI Taxonomy" id="50390"/>
    <lineage>
        <taxon>Eukaryota</taxon>
        <taxon>Metazoa</taxon>
        <taxon>Ecdysozoa</taxon>
        <taxon>Arthropoda</taxon>
        <taxon>Hexapoda</taxon>
        <taxon>Insecta</taxon>
        <taxon>Pterygota</taxon>
        <taxon>Neoptera</taxon>
        <taxon>Endopterygota</taxon>
        <taxon>Coleoptera</taxon>
        <taxon>Polyphaga</taxon>
        <taxon>Cucujiformia</taxon>
        <taxon>Chrysomeloidea</taxon>
        <taxon>Chrysomelidae</taxon>
        <taxon>Galerucinae</taxon>
        <taxon>Diabroticina</taxon>
        <taxon>Diabroticites</taxon>
        <taxon>Diabrotica</taxon>
    </lineage>
</organism>
<accession>A0A6P7H2C0</accession>
<gene>
    <name evidence="2" type="primary">LOC114346008</name>
</gene>
<evidence type="ECO:0000256" key="1">
    <source>
        <dbReference type="SAM" id="SignalP"/>
    </source>
</evidence>
<dbReference type="PANTHER" id="PTHR10612">
    <property type="entry name" value="APOLIPOPROTEIN D"/>
    <property type="match status" value="1"/>
</dbReference>
<keyword evidence="1" id="KW-0732">Signal</keyword>
<feature type="signal peptide" evidence="1">
    <location>
        <begin position="1"/>
        <end position="16"/>
    </location>
</feature>
<dbReference type="GO" id="GO:0000302">
    <property type="term" value="P:response to reactive oxygen species"/>
    <property type="evidence" value="ECO:0007669"/>
    <property type="project" value="TreeGrafter"/>
</dbReference>